<feature type="chain" id="PRO_5014840422" evidence="1">
    <location>
        <begin position="22"/>
        <end position="220"/>
    </location>
</feature>
<comment type="caution">
    <text evidence="2">The sequence shown here is derived from an EMBL/GenBank/DDBJ whole genome shotgun (WGS) entry which is preliminary data.</text>
</comment>
<accession>A0A2N5XZE6</accession>
<dbReference type="EMBL" id="PKLZ01000012">
    <property type="protein sequence ID" value="PLW81510.1"/>
    <property type="molecule type" value="Genomic_DNA"/>
</dbReference>
<dbReference type="Gene3D" id="1.25.40.10">
    <property type="entry name" value="Tetratricopeptide repeat domain"/>
    <property type="match status" value="1"/>
</dbReference>
<keyword evidence="1" id="KW-0732">Signal</keyword>
<gene>
    <name evidence="2" type="ORF">CWI75_14835</name>
</gene>
<name>A0A2N5XZE6_9GAMM</name>
<dbReference type="InterPro" id="IPR011990">
    <property type="entry name" value="TPR-like_helical_dom_sf"/>
</dbReference>
<evidence type="ECO:0000256" key="1">
    <source>
        <dbReference type="SAM" id="SignalP"/>
    </source>
</evidence>
<dbReference type="AlphaFoldDB" id="A0A2N5XZE6"/>
<proteinExistence type="predicted"/>
<protein>
    <submittedName>
        <fullName evidence="2">Uncharacterized protein</fullName>
    </submittedName>
</protein>
<dbReference type="Proteomes" id="UP000234845">
    <property type="component" value="Unassembled WGS sequence"/>
</dbReference>
<evidence type="ECO:0000313" key="2">
    <source>
        <dbReference type="EMBL" id="PLW81510.1"/>
    </source>
</evidence>
<evidence type="ECO:0000313" key="3">
    <source>
        <dbReference type="Proteomes" id="UP000234845"/>
    </source>
</evidence>
<keyword evidence="3" id="KW-1185">Reference proteome</keyword>
<organism evidence="2 3">
    <name type="scientific">Kineobactrum sediminis</name>
    <dbReference type="NCBI Taxonomy" id="1905677"/>
    <lineage>
        <taxon>Bacteria</taxon>
        <taxon>Pseudomonadati</taxon>
        <taxon>Pseudomonadota</taxon>
        <taxon>Gammaproteobacteria</taxon>
        <taxon>Cellvibrionales</taxon>
        <taxon>Halieaceae</taxon>
        <taxon>Kineobactrum</taxon>
    </lineage>
</organism>
<feature type="signal peptide" evidence="1">
    <location>
        <begin position="1"/>
        <end position="21"/>
    </location>
</feature>
<sequence>MRYLRGIVALAVLLGVPLVHAQTQPGAPFVGMDFLGLQCSGSGGTYGPFDYTQRASLGKQLHTVESYHFTSDVESLKRGSTTMLPYGDLAYTLGAWPNHHRALNAISRYQMVSSRKGEQLRIPAECWFQRAIQFSPRDATTRMLYAMHLQKVGKLEAARAIYVEALELDSRNIQLHYNYGLLLAAMKNYPEARRHAKIAYDAEFPLPGLRNQLSRAGHWP</sequence>
<reference evidence="3" key="1">
    <citation type="submission" date="2017-11" db="EMBL/GenBank/DDBJ databases">
        <title>The draft genome sequence of Chromatocurvus sp. F02.</title>
        <authorList>
            <person name="Du Z.-J."/>
            <person name="Chang Y.-Q."/>
        </authorList>
    </citation>
    <scope>NUCLEOTIDE SEQUENCE [LARGE SCALE GENOMIC DNA]</scope>
    <source>
        <strain evidence="3">F02</strain>
    </source>
</reference>
<dbReference type="SUPFAM" id="SSF48452">
    <property type="entry name" value="TPR-like"/>
    <property type="match status" value="1"/>
</dbReference>